<dbReference type="PANTHER" id="PTHR48207:SF4">
    <property type="entry name" value="BLL6097 PROTEIN"/>
    <property type="match status" value="1"/>
</dbReference>
<dbReference type="InterPro" id="IPR050483">
    <property type="entry name" value="CoA-transferase_III_domain"/>
</dbReference>
<dbReference type="OrthoDB" id="5294844at2"/>
<name>A0A556ACL2_9BURK</name>
<dbReference type="AlphaFoldDB" id="A0A556ACL2"/>
<dbReference type="Pfam" id="PF02515">
    <property type="entry name" value="CoA_transf_3"/>
    <property type="match status" value="1"/>
</dbReference>
<dbReference type="EMBL" id="VLTJ01000039">
    <property type="protein sequence ID" value="TSH90621.1"/>
    <property type="molecule type" value="Genomic_DNA"/>
</dbReference>
<gene>
    <name evidence="2" type="ORF">FOZ76_22725</name>
</gene>
<dbReference type="RefSeq" id="WP_143950538.1">
    <property type="nucleotide sequence ID" value="NZ_BAABMB010000003.1"/>
</dbReference>
<protein>
    <submittedName>
        <fullName evidence="2">CoA transferase</fullName>
    </submittedName>
</protein>
<dbReference type="Proteomes" id="UP000318405">
    <property type="component" value="Unassembled WGS sequence"/>
</dbReference>
<dbReference type="Gene3D" id="3.40.50.10540">
    <property type="entry name" value="Crotonobetainyl-coa:carnitine coa-transferase, domain 1"/>
    <property type="match status" value="1"/>
</dbReference>
<reference evidence="2 3" key="1">
    <citation type="submission" date="2019-07" db="EMBL/GenBank/DDBJ databases">
        <title>Qingshengfaniella alkalisoli gen. nov., sp. nov., isolated from saline soil.</title>
        <authorList>
            <person name="Xu L."/>
            <person name="Huang X.-X."/>
            <person name="Sun J.-Q."/>
        </authorList>
    </citation>
    <scope>NUCLEOTIDE SEQUENCE [LARGE SCALE GENOMIC DNA]</scope>
    <source>
        <strain evidence="2 3">DSM 27279</strain>
    </source>
</reference>
<dbReference type="InterPro" id="IPR023606">
    <property type="entry name" value="CoA-Trfase_III_dom_1_sf"/>
</dbReference>
<dbReference type="PANTHER" id="PTHR48207">
    <property type="entry name" value="SUCCINATE--HYDROXYMETHYLGLUTARATE COA-TRANSFERASE"/>
    <property type="match status" value="1"/>
</dbReference>
<sequence length="411" mass="45001">MNTATSPGGPLQGVRILDLTTVLMGPSATQALADLGADVIKIETPDGDGTRRIGPASEQQMGPLYLGLNRNKRSVVLDLKRAEGRQALLRLAEHADVLTYNVRPKAMERLRLAYEDVAAVNPRIIYVGMMGFSQRGRYGPAPAFDDLIQAATGLPAMLAISSGGEPRFVPLNIADRSVGLYAFGVIASALYAREKTGRGQRVDVPMLETMVPYVLGDHLYGEKYVPPKGEYGYPRLLAPSRLPYPTKDGYLACAMYTDEHWKRFLELSGQEDLVDDPRLSSITARTANIEALYALVGRTLRTRTTAEWTRLLTEADIPISPVHTFDSLLHDPHLNDIGFFRTETHPAIGGYRETAVPSEWHDTPPTGYRPPPALGEHTVEVLREAGYDDEQIRQLAASGACRLASHGDTAP</sequence>
<evidence type="ECO:0000313" key="2">
    <source>
        <dbReference type="EMBL" id="TSH90621.1"/>
    </source>
</evidence>
<accession>A0A556ACL2</accession>
<dbReference type="Gene3D" id="3.30.1540.10">
    <property type="entry name" value="formyl-coa transferase, domain 3"/>
    <property type="match status" value="1"/>
</dbReference>
<dbReference type="InterPro" id="IPR044855">
    <property type="entry name" value="CoA-Trfase_III_dom3_sf"/>
</dbReference>
<keyword evidence="1 2" id="KW-0808">Transferase</keyword>
<evidence type="ECO:0000313" key="3">
    <source>
        <dbReference type="Proteomes" id="UP000318405"/>
    </source>
</evidence>
<dbReference type="InterPro" id="IPR003673">
    <property type="entry name" value="CoA-Trfase_fam_III"/>
</dbReference>
<comment type="caution">
    <text evidence="2">The sequence shown here is derived from an EMBL/GenBank/DDBJ whole genome shotgun (WGS) entry which is preliminary data.</text>
</comment>
<evidence type="ECO:0000256" key="1">
    <source>
        <dbReference type="ARBA" id="ARBA00022679"/>
    </source>
</evidence>
<organism evidence="2 3">
    <name type="scientific">Verticiella sediminum</name>
    <dbReference type="NCBI Taxonomy" id="1247510"/>
    <lineage>
        <taxon>Bacteria</taxon>
        <taxon>Pseudomonadati</taxon>
        <taxon>Pseudomonadota</taxon>
        <taxon>Betaproteobacteria</taxon>
        <taxon>Burkholderiales</taxon>
        <taxon>Alcaligenaceae</taxon>
        <taxon>Verticiella</taxon>
    </lineage>
</organism>
<keyword evidence="3" id="KW-1185">Reference proteome</keyword>
<dbReference type="GO" id="GO:0008410">
    <property type="term" value="F:CoA-transferase activity"/>
    <property type="evidence" value="ECO:0007669"/>
    <property type="project" value="TreeGrafter"/>
</dbReference>
<dbReference type="SUPFAM" id="SSF89796">
    <property type="entry name" value="CoA-transferase family III (CaiB/BaiF)"/>
    <property type="match status" value="1"/>
</dbReference>
<proteinExistence type="predicted"/>